<reference evidence="10" key="2">
    <citation type="journal article" date="2015" name="J. Proteomics">
        <title>Sexual differences in the sialomes of the zebra tick, Rhipicephalus pulchellus.</title>
        <authorList>
            <person name="Tan A.W."/>
            <person name="Francischetti I.M."/>
            <person name="Slovak M."/>
            <person name="Kini R.M."/>
            <person name="Ribeiro J.M."/>
        </authorList>
    </citation>
    <scope>NUCLEOTIDE SEQUENCE</scope>
    <source>
        <tissue evidence="10">Salivary gland</tissue>
    </source>
</reference>
<evidence type="ECO:0000256" key="7">
    <source>
        <dbReference type="SAM" id="MobiDB-lite"/>
    </source>
</evidence>
<keyword evidence="4 8" id="KW-0472">Membrane</keyword>
<comment type="similarity">
    <text evidence="6">Belongs to the TMEM104 family.</text>
</comment>
<sequence>MAGDSADAQDSISPLVGLVYIFNLIVGTGALTMPAAFKDAGWLLSLIIVVVLAFMSYLTTTFVIEAMASANALVHWKTLQHYKRVVDEEESTITQAKQDDMVNELRTDDIISKCVDEDERVPLLLSSAAERMAESSHVNYFAITERFELGKMASLFFSKVGVNLFYICIAVYLYGDLAIYGAAISKSVRDVACQIPATAIENSTMANVTNGTLPNDLPCWESYSITRGNAYRIFLLAFLGLVGPFTFFNVQKTKYLQIFTTLMRWIAFVSMIVLCALALGQGKGQGHPAMAVPTGLPNLFGVCVYSFMCHHSLPSLVTPWREKRHLFPLLAADYTLILGFYTLLSFTGIFTFPELHDMYTLDFQPNSDTGNSIIPRIPVLQYFLSLFPVFTLSTNFPIIAITLRNNLRSLFLREESSQQGSRSRSSTTSGGSSQSSSAPPPQSCNQVLVERFFFPLLALLPPIAVALATESVEFLVGFTGSYAGAFIQYIIPVALVHRARKQVLEALGLGVRNQHASPFRHGAWLIFVLVWAVACVTLVTVNHIIIRA</sequence>
<feature type="transmembrane region" description="Helical" evidence="8">
    <location>
        <begin position="329"/>
        <end position="352"/>
    </location>
</feature>
<evidence type="ECO:0000256" key="4">
    <source>
        <dbReference type="ARBA" id="ARBA00023136"/>
    </source>
</evidence>
<dbReference type="AlphaFoldDB" id="L7MAD9"/>
<keyword evidence="5" id="KW-0325">Glycoprotein</keyword>
<feature type="transmembrane region" description="Helical" evidence="8">
    <location>
        <begin position="230"/>
        <end position="250"/>
    </location>
</feature>
<evidence type="ECO:0000256" key="6">
    <source>
        <dbReference type="ARBA" id="ARBA00038166"/>
    </source>
</evidence>
<dbReference type="EMBL" id="GACK01004970">
    <property type="protein sequence ID" value="JAA60064.1"/>
    <property type="molecule type" value="mRNA"/>
</dbReference>
<evidence type="ECO:0000256" key="5">
    <source>
        <dbReference type="ARBA" id="ARBA00023180"/>
    </source>
</evidence>
<feature type="transmembrane region" description="Helical" evidence="8">
    <location>
        <begin position="474"/>
        <end position="496"/>
    </location>
</feature>
<feature type="transmembrane region" description="Helical" evidence="8">
    <location>
        <begin position="452"/>
        <end position="468"/>
    </location>
</feature>
<dbReference type="PANTHER" id="PTHR16189:SF0">
    <property type="entry name" value="TRANSMEMBRANE PROTEIN 104"/>
    <property type="match status" value="1"/>
</dbReference>
<evidence type="ECO:0000256" key="3">
    <source>
        <dbReference type="ARBA" id="ARBA00022989"/>
    </source>
</evidence>
<reference evidence="10" key="1">
    <citation type="submission" date="2012-11" db="EMBL/GenBank/DDBJ databases">
        <authorList>
            <person name="Lucero-Rivera Y.E."/>
            <person name="Tovar-Ramirez D."/>
        </authorList>
    </citation>
    <scope>NUCLEOTIDE SEQUENCE</scope>
    <source>
        <tissue evidence="10">Salivary gland</tissue>
    </source>
</reference>
<keyword evidence="3 8" id="KW-1133">Transmembrane helix</keyword>
<proteinExistence type="evidence at transcript level"/>
<dbReference type="GO" id="GO:0016020">
    <property type="term" value="C:membrane"/>
    <property type="evidence" value="ECO:0007669"/>
    <property type="project" value="UniProtKB-SubCell"/>
</dbReference>
<dbReference type="InterPro" id="IPR013057">
    <property type="entry name" value="AA_transpt_TM"/>
</dbReference>
<feature type="transmembrane region" description="Helical" evidence="8">
    <location>
        <begin position="262"/>
        <end position="279"/>
    </location>
</feature>
<name>L7MAD9_RHIPC</name>
<feature type="region of interest" description="Disordered" evidence="7">
    <location>
        <begin position="414"/>
        <end position="442"/>
    </location>
</feature>
<evidence type="ECO:0000313" key="10">
    <source>
        <dbReference type="EMBL" id="JAA60064.1"/>
    </source>
</evidence>
<evidence type="ECO:0000256" key="2">
    <source>
        <dbReference type="ARBA" id="ARBA00022692"/>
    </source>
</evidence>
<evidence type="ECO:0000256" key="1">
    <source>
        <dbReference type="ARBA" id="ARBA00004141"/>
    </source>
</evidence>
<feature type="transmembrane region" description="Helical" evidence="8">
    <location>
        <begin position="382"/>
        <end position="403"/>
    </location>
</feature>
<accession>L7MAD9</accession>
<comment type="subcellular location">
    <subcellularLocation>
        <location evidence="1">Membrane</location>
        <topology evidence="1">Multi-pass membrane protein</topology>
    </subcellularLocation>
</comment>
<feature type="transmembrane region" description="Helical" evidence="8">
    <location>
        <begin position="12"/>
        <end position="36"/>
    </location>
</feature>
<evidence type="ECO:0000256" key="8">
    <source>
        <dbReference type="SAM" id="Phobius"/>
    </source>
</evidence>
<feature type="compositionally biased region" description="Low complexity" evidence="7">
    <location>
        <begin position="417"/>
        <end position="437"/>
    </location>
</feature>
<organism evidence="10">
    <name type="scientific">Rhipicephalus pulchellus</name>
    <name type="common">Yellow backed tick</name>
    <name type="synonym">Dermacentor pulchellus</name>
    <dbReference type="NCBI Taxonomy" id="72859"/>
    <lineage>
        <taxon>Eukaryota</taxon>
        <taxon>Metazoa</taxon>
        <taxon>Ecdysozoa</taxon>
        <taxon>Arthropoda</taxon>
        <taxon>Chelicerata</taxon>
        <taxon>Arachnida</taxon>
        <taxon>Acari</taxon>
        <taxon>Parasitiformes</taxon>
        <taxon>Ixodida</taxon>
        <taxon>Ixodoidea</taxon>
        <taxon>Ixodidae</taxon>
        <taxon>Rhipicephalinae</taxon>
        <taxon>Rhipicephalus</taxon>
        <taxon>Rhipicephalus</taxon>
    </lineage>
</organism>
<feature type="transmembrane region" description="Helical" evidence="8">
    <location>
        <begin position="156"/>
        <end position="175"/>
    </location>
</feature>
<feature type="transmembrane region" description="Helical" evidence="8">
    <location>
        <begin position="42"/>
        <end position="64"/>
    </location>
</feature>
<protein>
    <submittedName>
        <fullName evidence="10">Putative amino acid transporter</fullName>
    </submittedName>
</protein>
<dbReference type="PANTHER" id="PTHR16189">
    <property type="entry name" value="TRANSMEMBRANE PROTEIN 104-RELATED"/>
    <property type="match status" value="1"/>
</dbReference>
<feature type="domain" description="Amino acid transporter transmembrane" evidence="9">
    <location>
        <begin position="12"/>
        <end position="86"/>
    </location>
</feature>
<feature type="domain" description="Amino acid transporter transmembrane" evidence="9">
    <location>
        <begin position="234"/>
        <end position="507"/>
    </location>
</feature>
<feature type="transmembrane region" description="Helical" evidence="8">
    <location>
        <begin position="522"/>
        <end position="546"/>
    </location>
</feature>
<keyword evidence="2 8" id="KW-0812">Transmembrane</keyword>
<evidence type="ECO:0000259" key="9">
    <source>
        <dbReference type="Pfam" id="PF01490"/>
    </source>
</evidence>
<dbReference type="Pfam" id="PF01490">
    <property type="entry name" value="Aa_trans"/>
    <property type="match status" value="2"/>
</dbReference>